<dbReference type="EMBL" id="FQ790275">
    <property type="protein sequence ID" value="CCD45037.1"/>
    <property type="molecule type" value="Genomic_DNA"/>
</dbReference>
<dbReference type="Proteomes" id="UP000008177">
    <property type="component" value="Unplaced contigs"/>
</dbReference>
<organism evidence="1 2">
    <name type="scientific">Botryotinia fuckeliana (strain T4)</name>
    <name type="common">Noble rot fungus</name>
    <name type="synonym">Botrytis cinerea</name>
    <dbReference type="NCBI Taxonomy" id="999810"/>
    <lineage>
        <taxon>Eukaryota</taxon>
        <taxon>Fungi</taxon>
        <taxon>Dikarya</taxon>
        <taxon>Ascomycota</taxon>
        <taxon>Pezizomycotina</taxon>
        <taxon>Leotiomycetes</taxon>
        <taxon>Helotiales</taxon>
        <taxon>Sclerotiniaceae</taxon>
        <taxon>Botrytis</taxon>
    </lineage>
</organism>
<gene>
    <name evidence="1" type="ORF">BofuT4_uP007540.1</name>
</gene>
<evidence type="ECO:0000313" key="1">
    <source>
        <dbReference type="EMBL" id="CCD45037.1"/>
    </source>
</evidence>
<proteinExistence type="predicted"/>
<accession>G2XXJ8</accession>
<dbReference type="HOGENOM" id="CLU_2704526_0_0_1"/>
<dbReference type="InParanoid" id="G2XXJ8"/>
<dbReference type="AlphaFoldDB" id="G2XXJ8"/>
<reference evidence="2" key="1">
    <citation type="journal article" date="2011" name="PLoS Genet.">
        <title>Genomic analysis of the necrotrophic fungal pathogens Sclerotinia sclerotiorum and Botrytis cinerea.</title>
        <authorList>
            <person name="Amselem J."/>
            <person name="Cuomo C.A."/>
            <person name="van Kan J.A."/>
            <person name="Viaud M."/>
            <person name="Benito E.P."/>
            <person name="Couloux A."/>
            <person name="Coutinho P.M."/>
            <person name="de Vries R.P."/>
            <person name="Dyer P.S."/>
            <person name="Fillinger S."/>
            <person name="Fournier E."/>
            <person name="Gout L."/>
            <person name="Hahn M."/>
            <person name="Kohn L."/>
            <person name="Lapalu N."/>
            <person name="Plummer K.M."/>
            <person name="Pradier J.M."/>
            <person name="Quevillon E."/>
            <person name="Sharon A."/>
            <person name="Simon A."/>
            <person name="ten Have A."/>
            <person name="Tudzynski B."/>
            <person name="Tudzynski P."/>
            <person name="Wincker P."/>
            <person name="Andrew M."/>
            <person name="Anthouard V."/>
            <person name="Beever R.E."/>
            <person name="Beffa R."/>
            <person name="Benoit I."/>
            <person name="Bouzid O."/>
            <person name="Brault B."/>
            <person name="Chen Z."/>
            <person name="Choquer M."/>
            <person name="Collemare J."/>
            <person name="Cotton P."/>
            <person name="Danchin E.G."/>
            <person name="Da Silva C."/>
            <person name="Gautier A."/>
            <person name="Giraud C."/>
            <person name="Giraud T."/>
            <person name="Gonzalez C."/>
            <person name="Grossetete S."/>
            <person name="Guldener U."/>
            <person name="Henrissat B."/>
            <person name="Howlett B.J."/>
            <person name="Kodira C."/>
            <person name="Kretschmer M."/>
            <person name="Lappartient A."/>
            <person name="Leroch M."/>
            <person name="Levis C."/>
            <person name="Mauceli E."/>
            <person name="Neuveglise C."/>
            <person name="Oeser B."/>
            <person name="Pearson M."/>
            <person name="Poulain J."/>
            <person name="Poussereau N."/>
            <person name="Quesneville H."/>
            <person name="Rascle C."/>
            <person name="Schumacher J."/>
            <person name="Segurens B."/>
            <person name="Sexton A."/>
            <person name="Silva E."/>
            <person name="Sirven C."/>
            <person name="Soanes D.M."/>
            <person name="Talbot N.J."/>
            <person name="Templeton M."/>
            <person name="Yandava C."/>
            <person name="Yarden O."/>
            <person name="Zeng Q."/>
            <person name="Rollins J.A."/>
            <person name="Lebrun M.H."/>
            <person name="Dickman M."/>
        </authorList>
    </citation>
    <scope>NUCLEOTIDE SEQUENCE [LARGE SCALE GENOMIC DNA]</scope>
    <source>
        <strain evidence="2">T4</strain>
    </source>
</reference>
<sequence>MSMLLRLYCKGFSAVKKEQEPKQSRDAMLLSLEALGSKMILSPENLLDYFSAASDVKCRIFLEKHEKAPLFIL</sequence>
<name>G2XXJ8_BOTF4</name>
<protein>
    <submittedName>
        <fullName evidence="1">Uncharacterized protein</fullName>
    </submittedName>
</protein>
<evidence type="ECO:0000313" key="2">
    <source>
        <dbReference type="Proteomes" id="UP000008177"/>
    </source>
</evidence>